<evidence type="ECO:0000256" key="1">
    <source>
        <dbReference type="SAM" id="MobiDB-lite"/>
    </source>
</evidence>
<name>A0A1J0VUP6_9NOCA</name>
<dbReference type="Proteomes" id="UP000183810">
    <property type="component" value="Chromosome"/>
</dbReference>
<accession>A0A1J0VUP6</accession>
<reference evidence="2" key="1">
    <citation type="submission" date="2016-11" db="EMBL/GenBank/DDBJ databases">
        <authorList>
            <person name="Jaros S."/>
            <person name="Januszkiewicz K."/>
            <person name="Wedrychowicz H."/>
        </authorList>
    </citation>
    <scope>NUCLEOTIDE SEQUENCE [LARGE SCALE GENOMIC DNA]</scope>
    <source>
        <strain evidence="2">Y48</strain>
    </source>
</reference>
<keyword evidence="3" id="KW-1185">Reference proteome</keyword>
<gene>
    <name evidence="2" type="ORF">BOX37_19200</name>
</gene>
<dbReference type="KEGG" id="nsl:BOX37_19200"/>
<evidence type="ECO:0000313" key="3">
    <source>
        <dbReference type="Proteomes" id="UP000183810"/>
    </source>
</evidence>
<protein>
    <submittedName>
        <fullName evidence="2">Uncharacterized protein</fullName>
    </submittedName>
</protein>
<feature type="region of interest" description="Disordered" evidence="1">
    <location>
        <begin position="47"/>
        <end position="80"/>
    </location>
</feature>
<dbReference type="AlphaFoldDB" id="A0A1J0VUP6"/>
<organism evidence="2 3">
    <name type="scientific">Nocardia mangyaensis</name>
    <dbReference type="NCBI Taxonomy" id="2213200"/>
    <lineage>
        <taxon>Bacteria</taxon>
        <taxon>Bacillati</taxon>
        <taxon>Actinomycetota</taxon>
        <taxon>Actinomycetes</taxon>
        <taxon>Mycobacteriales</taxon>
        <taxon>Nocardiaceae</taxon>
        <taxon>Nocardia</taxon>
    </lineage>
</organism>
<proteinExistence type="predicted"/>
<sequence>MLVAAFLAAAGLVTVRSRVVGTVVEASARWSDADVVLRVGETECQRGRHHLGGEAEQQGTLGRRAGPGSAAGVESDEAGEACRCPGLSCSDQRCRKANSSCS</sequence>
<evidence type="ECO:0000313" key="2">
    <source>
        <dbReference type="EMBL" id="APE35722.1"/>
    </source>
</evidence>
<dbReference type="EMBL" id="CP018082">
    <property type="protein sequence ID" value="APE35722.1"/>
    <property type="molecule type" value="Genomic_DNA"/>
</dbReference>